<gene>
    <name evidence="2" type="ORF">NQ502_06480</name>
</gene>
<feature type="transmembrane region" description="Helical" evidence="1">
    <location>
        <begin position="49"/>
        <end position="65"/>
    </location>
</feature>
<protein>
    <submittedName>
        <fullName evidence="2">DUF6512 family protein</fullName>
    </submittedName>
</protein>
<name>A0ABY5VJA7_9FIRM</name>
<keyword evidence="1" id="KW-0472">Membrane</keyword>
<evidence type="ECO:0000313" key="3">
    <source>
        <dbReference type="Proteomes" id="UP001060164"/>
    </source>
</evidence>
<organism evidence="2 3">
    <name type="scientific">Ruminococcus gauvreauii</name>
    <dbReference type="NCBI Taxonomy" id="438033"/>
    <lineage>
        <taxon>Bacteria</taxon>
        <taxon>Bacillati</taxon>
        <taxon>Bacillota</taxon>
        <taxon>Clostridia</taxon>
        <taxon>Eubacteriales</taxon>
        <taxon>Oscillospiraceae</taxon>
        <taxon>Ruminococcus</taxon>
    </lineage>
</organism>
<proteinExistence type="predicted"/>
<evidence type="ECO:0000313" key="2">
    <source>
        <dbReference type="EMBL" id="UWP60674.1"/>
    </source>
</evidence>
<feature type="transmembrane region" description="Helical" evidence="1">
    <location>
        <begin position="72"/>
        <end position="97"/>
    </location>
</feature>
<dbReference type="Proteomes" id="UP001060164">
    <property type="component" value="Chromosome"/>
</dbReference>
<dbReference type="RefSeq" id="WP_028530407.1">
    <property type="nucleotide sequence ID" value="NZ_CABLBR010000002.1"/>
</dbReference>
<evidence type="ECO:0000256" key="1">
    <source>
        <dbReference type="SAM" id="Phobius"/>
    </source>
</evidence>
<reference evidence="2" key="1">
    <citation type="journal article" date="2022" name="Cell">
        <title>Design, construction, and in vivo augmentation of a complex gut microbiome.</title>
        <authorList>
            <person name="Cheng A.G."/>
            <person name="Ho P.Y."/>
            <person name="Aranda-Diaz A."/>
            <person name="Jain S."/>
            <person name="Yu F.B."/>
            <person name="Meng X."/>
            <person name="Wang M."/>
            <person name="Iakiviak M."/>
            <person name="Nagashima K."/>
            <person name="Zhao A."/>
            <person name="Murugkar P."/>
            <person name="Patil A."/>
            <person name="Atabakhsh K."/>
            <person name="Weakley A."/>
            <person name="Yan J."/>
            <person name="Brumbaugh A.R."/>
            <person name="Higginbottom S."/>
            <person name="Dimas A."/>
            <person name="Shiver A.L."/>
            <person name="Deutschbauer A."/>
            <person name="Neff N."/>
            <person name="Sonnenburg J.L."/>
            <person name="Huang K.C."/>
            <person name="Fischbach M.A."/>
        </authorList>
    </citation>
    <scope>NUCLEOTIDE SEQUENCE</scope>
    <source>
        <strain evidence="2">DSM 19829</strain>
    </source>
</reference>
<dbReference type="EMBL" id="CP102290">
    <property type="protein sequence ID" value="UWP60674.1"/>
    <property type="molecule type" value="Genomic_DNA"/>
</dbReference>
<sequence>MNKSLYRSFICGAVFVAITGTLLHFVYGWTGSNPIAGLFSPVSESTWEHMKLLFFPMLLSSLFIAHRQSQAYPCVLSGLLAGTIIGCLLIPVIFYTYSGILGFNLLALDIATFLVSVIAAFMIAYRLTKSCRVQPYQNVLIIITLMLTLAFFIFTFFPPDIGLFISPV</sequence>
<feature type="transmembrane region" description="Helical" evidence="1">
    <location>
        <begin position="9"/>
        <end position="29"/>
    </location>
</feature>
<dbReference type="InterPro" id="IPR045407">
    <property type="entry name" value="DUF6512"/>
</dbReference>
<feature type="transmembrane region" description="Helical" evidence="1">
    <location>
        <begin position="103"/>
        <end position="127"/>
    </location>
</feature>
<keyword evidence="3" id="KW-1185">Reference proteome</keyword>
<keyword evidence="1" id="KW-1133">Transmembrane helix</keyword>
<dbReference type="Pfam" id="PF20122">
    <property type="entry name" value="DUF6512"/>
    <property type="match status" value="1"/>
</dbReference>
<accession>A0ABY5VJA7</accession>
<feature type="transmembrane region" description="Helical" evidence="1">
    <location>
        <begin position="139"/>
        <end position="157"/>
    </location>
</feature>
<keyword evidence="1" id="KW-0812">Transmembrane</keyword>